<dbReference type="CDD" id="cd09917">
    <property type="entry name" value="F-box_SF"/>
    <property type="match status" value="1"/>
</dbReference>
<accession>A0A9P6U289</accession>
<evidence type="ECO:0008006" key="4">
    <source>
        <dbReference type="Google" id="ProtNLM"/>
    </source>
</evidence>
<dbReference type="OrthoDB" id="2437965at2759"/>
<keyword evidence="3" id="KW-1185">Reference proteome</keyword>
<dbReference type="EMBL" id="JAAAJB010000427">
    <property type="protein sequence ID" value="KAG0256079.1"/>
    <property type="molecule type" value="Genomic_DNA"/>
</dbReference>
<name>A0A9P6U289_9FUNG</name>
<evidence type="ECO:0000313" key="2">
    <source>
        <dbReference type="EMBL" id="KAG0256079.1"/>
    </source>
</evidence>
<dbReference type="Gene3D" id="3.80.10.10">
    <property type="entry name" value="Ribonuclease Inhibitor"/>
    <property type="match status" value="1"/>
</dbReference>
<dbReference type="SUPFAM" id="SSF81383">
    <property type="entry name" value="F-box domain"/>
    <property type="match status" value="1"/>
</dbReference>
<feature type="compositionally biased region" description="Pro residues" evidence="1">
    <location>
        <begin position="251"/>
        <end position="262"/>
    </location>
</feature>
<protein>
    <recommendedName>
        <fullName evidence="4">F-box domain-containing protein</fullName>
    </recommendedName>
</protein>
<evidence type="ECO:0000313" key="3">
    <source>
        <dbReference type="Proteomes" id="UP000807716"/>
    </source>
</evidence>
<comment type="caution">
    <text evidence="2">The sequence shown here is derived from an EMBL/GenBank/DDBJ whole genome shotgun (WGS) entry which is preliminary data.</text>
</comment>
<organism evidence="2 3">
    <name type="scientific">Actinomortierella ambigua</name>
    <dbReference type="NCBI Taxonomy" id="1343610"/>
    <lineage>
        <taxon>Eukaryota</taxon>
        <taxon>Fungi</taxon>
        <taxon>Fungi incertae sedis</taxon>
        <taxon>Mucoromycota</taxon>
        <taxon>Mortierellomycotina</taxon>
        <taxon>Mortierellomycetes</taxon>
        <taxon>Mortierellales</taxon>
        <taxon>Mortierellaceae</taxon>
        <taxon>Actinomortierella</taxon>
    </lineage>
</organism>
<feature type="region of interest" description="Disordered" evidence="1">
    <location>
        <begin position="242"/>
        <end position="262"/>
    </location>
</feature>
<dbReference type="InterPro" id="IPR036047">
    <property type="entry name" value="F-box-like_dom_sf"/>
</dbReference>
<dbReference type="InterPro" id="IPR032675">
    <property type="entry name" value="LRR_dom_sf"/>
</dbReference>
<sequence>MPPHPFHLPELRVHISRFLDLADLKTCMLVCKAWHTDFQPSVWEFAVLNFLRQRLLTDELLDIREKSIKKNARWIRHLTLPHVRHMNSVRKILDLLKAHCTALLALDLSVQQHQQHLQQRQSSFAWDTWDTYYLGLLANNPKLQRVRLRFVPATTVANAEVPVMQHNMHLALATLQHLHTLELDGVMPLQSILLILQSCPSVTHLVIHAPRRGLYYGDEDPGPHYNQPPPLHTLHTLLYPPPSSSSSVPLLQPPSTTPPPLKDLPTTLPLRQLEISGPCNDHALGLLLDRCPSLHSLRLGLVHPQASLGLCAGLAEGLIRLTSLRLGSHRMDTSAFLKILGCLPEHRLREVNLMWAGEEALRELVDRQARSLEVLQATASRNPTGALTGVGTGGAEGGAGSSAVVGASSSLAATQTVVGAIEDEGWALAYILARCHRLRRLTFVTERAVEGRLLLGRPWTCRELEYLDVSLTLNRHCKNGRWMHVGSWEKQKVAPGKTELEQAEALLMQRLGQLTQLRQLILPGKTTMDWQQRQDDLYRGRRRQLKQFLLDKEGLTWSLANGLKYLAGLVRLEILRFGSQPLPLGIQELEFLKQAWRNLRLLRCYSIESQEISQWMKEEWPALHVGLEIYGEYWY</sequence>
<dbReference type="SUPFAM" id="SSF52047">
    <property type="entry name" value="RNI-like"/>
    <property type="match status" value="1"/>
</dbReference>
<dbReference type="AlphaFoldDB" id="A0A9P6U289"/>
<reference evidence="2" key="1">
    <citation type="journal article" date="2020" name="Fungal Divers.">
        <title>Resolving the Mortierellaceae phylogeny through synthesis of multi-gene phylogenetics and phylogenomics.</title>
        <authorList>
            <person name="Vandepol N."/>
            <person name="Liber J."/>
            <person name="Desiro A."/>
            <person name="Na H."/>
            <person name="Kennedy M."/>
            <person name="Barry K."/>
            <person name="Grigoriev I.V."/>
            <person name="Miller A.N."/>
            <person name="O'Donnell K."/>
            <person name="Stajich J.E."/>
            <person name="Bonito G."/>
        </authorList>
    </citation>
    <scope>NUCLEOTIDE SEQUENCE</scope>
    <source>
        <strain evidence="2">BC1065</strain>
    </source>
</reference>
<proteinExistence type="predicted"/>
<dbReference type="Proteomes" id="UP000807716">
    <property type="component" value="Unassembled WGS sequence"/>
</dbReference>
<evidence type="ECO:0000256" key="1">
    <source>
        <dbReference type="SAM" id="MobiDB-lite"/>
    </source>
</evidence>
<gene>
    <name evidence="2" type="ORF">DFQ27_005910</name>
</gene>